<dbReference type="EMBL" id="JAJOMB010000003">
    <property type="protein sequence ID" value="MCD5310893.1"/>
    <property type="molecule type" value="Genomic_DNA"/>
</dbReference>
<comment type="caution">
    <text evidence="1">The sequence shown here is derived from an EMBL/GenBank/DDBJ whole genome shotgun (WGS) entry which is preliminary data.</text>
</comment>
<gene>
    <name evidence="1" type="ORF">LR394_08300</name>
</gene>
<sequence>MIINGIDYEARAAELIAAGSSNPNEDDDTVLGRLVYCNQHRRVHTTGWCTVSNLEKVAMPASWTEAAL</sequence>
<evidence type="ECO:0000313" key="1">
    <source>
        <dbReference type="EMBL" id="MCD5310893.1"/>
    </source>
</evidence>
<dbReference type="RefSeq" id="WP_231440069.1">
    <property type="nucleotide sequence ID" value="NZ_JAJOMB010000003.1"/>
</dbReference>
<dbReference type="AlphaFoldDB" id="A0A9X1ND82"/>
<accession>A0A9X1ND82</accession>
<name>A0A9X1ND82_9ACTN</name>
<proteinExistence type="predicted"/>
<protein>
    <submittedName>
        <fullName evidence="1">Uncharacterized protein</fullName>
    </submittedName>
</protein>
<evidence type="ECO:0000313" key="2">
    <source>
        <dbReference type="Proteomes" id="UP001138997"/>
    </source>
</evidence>
<keyword evidence="2" id="KW-1185">Reference proteome</keyword>
<dbReference type="Proteomes" id="UP001138997">
    <property type="component" value="Unassembled WGS sequence"/>
</dbReference>
<reference evidence="1" key="1">
    <citation type="submission" date="2021-11" db="EMBL/GenBank/DDBJ databases">
        <title>Streptomyces corallinus and Kineosporia corallina sp. nov., two new coral-derived marine actinobacteria.</title>
        <authorList>
            <person name="Buangrab K."/>
            <person name="Sutthacheep M."/>
            <person name="Yeemin T."/>
            <person name="Harunari E."/>
            <person name="Igarashi Y."/>
            <person name="Sripreechasak P."/>
            <person name="Kanchanasin P."/>
            <person name="Tanasupawat S."/>
            <person name="Phongsopitanun W."/>
        </authorList>
    </citation>
    <scope>NUCLEOTIDE SEQUENCE</scope>
    <source>
        <strain evidence="1">JCM 31032</strain>
    </source>
</reference>
<organism evidence="1 2">
    <name type="scientific">Kineosporia babensis</name>
    <dbReference type="NCBI Taxonomy" id="499548"/>
    <lineage>
        <taxon>Bacteria</taxon>
        <taxon>Bacillati</taxon>
        <taxon>Actinomycetota</taxon>
        <taxon>Actinomycetes</taxon>
        <taxon>Kineosporiales</taxon>
        <taxon>Kineosporiaceae</taxon>
        <taxon>Kineosporia</taxon>
    </lineage>
</organism>